<dbReference type="InterPro" id="IPR003779">
    <property type="entry name" value="CMD-like"/>
</dbReference>
<name>A0A7W4JRE5_9PROT</name>
<sequence>MTARLDYYATSPVLLGKMLDLEQAVMTDGLGHGLLELVKIRVSQINGCVFCLDMHLRILQQAGERTDRIVLLSAWQEATIYTPCERAALAWAEALTRIATTHAPDMAYEGLRGHFSDEGIVQLTMAIVMINSWNRLVMGFRSLPRAPGLRG</sequence>
<accession>A0A7W4JRE5</accession>
<evidence type="ECO:0000313" key="3">
    <source>
        <dbReference type="Proteomes" id="UP000555756"/>
    </source>
</evidence>
<comment type="caution">
    <text evidence="2">The sequence shown here is derived from an EMBL/GenBank/DDBJ whole genome shotgun (WGS) entry which is preliminary data.</text>
</comment>
<protein>
    <submittedName>
        <fullName evidence="2">Carboxymuconolactone decarboxylase family protein</fullName>
    </submittedName>
</protein>
<dbReference type="PANTHER" id="PTHR34846:SF10">
    <property type="entry name" value="CYTOPLASMIC PROTEIN"/>
    <property type="match status" value="1"/>
</dbReference>
<dbReference type="InterPro" id="IPR004675">
    <property type="entry name" value="AhpD_core"/>
</dbReference>
<dbReference type="RefSeq" id="WP_183118702.1">
    <property type="nucleotide sequence ID" value="NZ_JABEQF010000004.1"/>
</dbReference>
<dbReference type="EMBL" id="JABEQF010000004">
    <property type="protein sequence ID" value="MBB2189506.1"/>
    <property type="molecule type" value="Genomic_DNA"/>
</dbReference>
<dbReference type="AlphaFoldDB" id="A0A7W4JRE5"/>
<proteinExistence type="predicted"/>
<dbReference type="InterPro" id="IPR029032">
    <property type="entry name" value="AhpD-like"/>
</dbReference>
<evidence type="ECO:0000313" key="2">
    <source>
        <dbReference type="EMBL" id="MBB2189506.1"/>
    </source>
</evidence>
<dbReference type="NCBIfam" id="TIGR00778">
    <property type="entry name" value="ahpD_dom"/>
    <property type="match status" value="1"/>
</dbReference>
<dbReference type="SUPFAM" id="SSF69118">
    <property type="entry name" value="AhpD-like"/>
    <property type="match status" value="1"/>
</dbReference>
<dbReference type="Pfam" id="PF02627">
    <property type="entry name" value="CMD"/>
    <property type="match status" value="1"/>
</dbReference>
<dbReference type="Gene3D" id="1.20.1290.10">
    <property type="entry name" value="AhpD-like"/>
    <property type="match status" value="1"/>
</dbReference>
<feature type="domain" description="Carboxymuconolactone decarboxylase-like" evidence="1">
    <location>
        <begin position="17"/>
        <end position="94"/>
    </location>
</feature>
<keyword evidence="3" id="KW-1185">Reference proteome</keyword>
<gene>
    <name evidence="2" type="ORF">HLH34_05955</name>
</gene>
<dbReference type="PANTHER" id="PTHR34846">
    <property type="entry name" value="4-CARBOXYMUCONOLACTONE DECARBOXYLASE FAMILY PROTEIN (AFU_ORTHOLOGUE AFUA_6G11590)"/>
    <property type="match status" value="1"/>
</dbReference>
<reference evidence="2 3" key="1">
    <citation type="submission" date="2020-04" db="EMBL/GenBank/DDBJ databases">
        <title>Description of novel Gluconacetobacter.</title>
        <authorList>
            <person name="Sombolestani A."/>
        </authorList>
    </citation>
    <scope>NUCLEOTIDE SEQUENCE [LARGE SCALE GENOMIC DNA]</scope>
    <source>
        <strain evidence="2 3">LMG 21311</strain>
    </source>
</reference>
<evidence type="ECO:0000259" key="1">
    <source>
        <dbReference type="Pfam" id="PF02627"/>
    </source>
</evidence>
<organism evidence="2 3">
    <name type="scientific">Gluconacetobacter azotocaptans</name>
    <dbReference type="NCBI Taxonomy" id="142834"/>
    <lineage>
        <taxon>Bacteria</taxon>
        <taxon>Pseudomonadati</taxon>
        <taxon>Pseudomonadota</taxon>
        <taxon>Alphaproteobacteria</taxon>
        <taxon>Acetobacterales</taxon>
        <taxon>Acetobacteraceae</taxon>
        <taxon>Gluconacetobacter</taxon>
    </lineage>
</organism>
<dbReference type="Proteomes" id="UP000555756">
    <property type="component" value="Unassembled WGS sequence"/>
</dbReference>
<dbReference type="GO" id="GO:0051920">
    <property type="term" value="F:peroxiredoxin activity"/>
    <property type="evidence" value="ECO:0007669"/>
    <property type="project" value="InterPro"/>
</dbReference>